<protein>
    <submittedName>
        <fullName evidence="1">Uncharacterized protein</fullName>
    </submittedName>
</protein>
<name>A0A6C0CMV6_9ZZZZ</name>
<accession>A0A6C0CMV6</accession>
<dbReference type="EMBL" id="MN739461">
    <property type="protein sequence ID" value="QHT05938.1"/>
    <property type="molecule type" value="Genomic_DNA"/>
</dbReference>
<proteinExistence type="predicted"/>
<reference evidence="1" key="1">
    <citation type="journal article" date="2020" name="Nature">
        <title>Giant virus diversity and host interactions through global metagenomics.</title>
        <authorList>
            <person name="Schulz F."/>
            <person name="Roux S."/>
            <person name="Paez-Espino D."/>
            <person name="Jungbluth S."/>
            <person name="Walsh D.A."/>
            <person name="Denef V.J."/>
            <person name="McMahon K.D."/>
            <person name="Konstantinidis K.T."/>
            <person name="Eloe-Fadrosh E.A."/>
            <person name="Kyrpides N.C."/>
            <person name="Woyke T."/>
        </authorList>
    </citation>
    <scope>NUCLEOTIDE SEQUENCE</scope>
    <source>
        <strain evidence="1">GVMAG-M-3300021425-14</strain>
    </source>
</reference>
<dbReference type="AlphaFoldDB" id="A0A6C0CMV6"/>
<organism evidence="1">
    <name type="scientific">viral metagenome</name>
    <dbReference type="NCBI Taxonomy" id="1070528"/>
    <lineage>
        <taxon>unclassified sequences</taxon>
        <taxon>metagenomes</taxon>
        <taxon>organismal metagenomes</taxon>
    </lineage>
</organism>
<evidence type="ECO:0000313" key="1">
    <source>
        <dbReference type="EMBL" id="QHT05938.1"/>
    </source>
</evidence>
<sequence>MWECFLTSWSLYYIFCCGSMISDLCLERFYFSQEPPVHEYVFIEYSEN</sequence>